<evidence type="ECO:0000313" key="4">
    <source>
        <dbReference type="Proteomes" id="UP001470230"/>
    </source>
</evidence>
<organism evidence="3 4">
    <name type="scientific">Tritrichomonas musculus</name>
    <dbReference type="NCBI Taxonomy" id="1915356"/>
    <lineage>
        <taxon>Eukaryota</taxon>
        <taxon>Metamonada</taxon>
        <taxon>Parabasalia</taxon>
        <taxon>Tritrichomonadida</taxon>
        <taxon>Tritrichomonadidae</taxon>
        <taxon>Tritrichomonas</taxon>
    </lineage>
</organism>
<feature type="region of interest" description="Disordered" evidence="1">
    <location>
        <begin position="378"/>
        <end position="407"/>
    </location>
</feature>
<evidence type="ECO:0000259" key="2">
    <source>
        <dbReference type="PROSITE" id="PS51205"/>
    </source>
</evidence>
<dbReference type="PROSITE" id="PS51205">
    <property type="entry name" value="VPS9"/>
    <property type="match status" value="1"/>
</dbReference>
<accession>A0ABR2HUS4</accession>
<comment type="caution">
    <text evidence="3">The sequence shown here is derived from an EMBL/GenBank/DDBJ whole genome shotgun (WGS) entry which is preliminary data.</text>
</comment>
<dbReference type="Gene3D" id="1.20.1050.80">
    <property type="entry name" value="VPS9 domain"/>
    <property type="match status" value="1"/>
</dbReference>
<feature type="compositionally biased region" description="Polar residues" evidence="1">
    <location>
        <begin position="763"/>
        <end position="787"/>
    </location>
</feature>
<dbReference type="SUPFAM" id="SSF109993">
    <property type="entry name" value="VPS9 domain"/>
    <property type="match status" value="1"/>
</dbReference>
<evidence type="ECO:0000313" key="3">
    <source>
        <dbReference type="EMBL" id="KAK8852856.1"/>
    </source>
</evidence>
<dbReference type="EMBL" id="JAPFFF010000023">
    <property type="protein sequence ID" value="KAK8852856.1"/>
    <property type="molecule type" value="Genomic_DNA"/>
</dbReference>
<keyword evidence="4" id="KW-1185">Reference proteome</keyword>
<evidence type="ECO:0000256" key="1">
    <source>
        <dbReference type="SAM" id="MobiDB-lite"/>
    </source>
</evidence>
<reference evidence="3 4" key="1">
    <citation type="submission" date="2024-04" db="EMBL/GenBank/DDBJ databases">
        <title>Tritrichomonas musculus Genome.</title>
        <authorList>
            <person name="Alves-Ferreira E."/>
            <person name="Grigg M."/>
            <person name="Lorenzi H."/>
            <person name="Galac M."/>
        </authorList>
    </citation>
    <scope>NUCLEOTIDE SEQUENCE [LARGE SCALE GENOMIC DNA]</scope>
    <source>
        <strain evidence="3 4">EAF2021</strain>
    </source>
</reference>
<feature type="compositionally biased region" description="Polar residues" evidence="1">
    <location>
        <begin position="378"/>
        <end position="390"/>
    </location>
</feature>
<sequence>MSLSPTQRLFNLHLHIKKSIVNNQRNIEEVKRLRLNFEKQLHDLILSLYFSSKSIWNFSYNSVESIKKGNVSAQDDVQTIDAPNVTNRILAYLNQSKSKMNEIISNDISKNNDHLSLNAFLLILSTFHFIWSQEQINLFTQFLKECDTNIREKIYICFLVQPLTQIYFVNCLQPIFSQIQGKTTNELKDILIEKMKIYAPLFPEFLRNILTENSDRSNQIFWNYFMKPFLSLSSLFGLTHPEFNLYCNEQYQSLLTELTTYFNSDESKELIQAISTCSESLSMLPSEELLIQVDPNFITSTLIDSFSFEASQNIVESPNIKPGSTYILVTHNVNASSTNLHVSSSPNLTTSMKHISKPRVVLDTAPVFTSTNNLHIQPIPSRTKSSTESFDANDKLPSMTDAETDDTEEIDVKTKINKLAKNFLKLARLVKLESDDQPVSSCFSQLADFSSIDGNGDIEQALDSLLKAIPQGTTLDDICANLEEEIGKETTDDTLMCLSEYSAQNLYISKLKDVIDNVSKNGQNVIEFAAIQNLMKQIQNDPQMQPIPKPDEVISNPSLFVRYYEKCSNQITNQDPHLKPTFLTYRNLVSIILHDLNILNLFEKREDLKKFDEETNKIVHTESEYFLSAHHQPFLDVYREDQSRLKMFFDEFDIAFKCKQPFEKIYHIHSAYQVLTGLLTMQGIGEIGADQIVPFATVAMVYSNPMGLASTNEFLSNYISPLFSIFSPLDHAEEYSVIQFLSTFQFVIDKMKEKGVNIDIPKEQNNGSQDNLGSPTGNEAQSGQPEQ</sequence>
<dbReference type="Proteomes" id="UP001470230">
    <property type="component" value="Unassembled WGS sequence"/>
</dbReference>
<name>A0ABR2HUS4_9EUKA</name>
<feature type="domain" description="VPS9" evidence="2">
    <location>
        <begin position="609"/>
        <end position="756"/>
    </location>
</feature>
<feature type="region of interest" description="Disordered" evidence="1">
    <location>
        <begin position="759"/>
        <end position="787"/>
    </location>
</feature>
<dbReference type="InterPro" id="IPR003123">
    <property type="entry name" value="VPS9"/>
</dbReference>
<gene>
    <name evidence="3" type="ORF">M9Y10_017848</name>
</gene>
<dbReference type="InterPro" id="IPR037191">
    <property type="entry name" value="VPS9_dom_sf"/>
</dbReference>
<protein>
    <recommendedName>
        <fullName evidence="2">VPS9 domain-containing protein</fullName>
    </recommendedName>
</protein>
<proteinExistence type="predicted"/>